<evidence type="ECO:0000256" key="1">
    <source>
        <dbReference type="ARBA" id="ARBA00006711"/>
    </source>
</evidence>
<keyword evidence="4 11" id="KW-0240">DNA-directed RNA polymerase</keyword>
<dbReference type="EC" id="2.7.7.6" evidence="2 11"/>
<evidence type="ECO:0000256" key="9">
    <source>
        <dbReference type="ARBA" id="ARBA00030998"/>
    </source>
</evidence>
<dbReference type="InterPro" id="IPR036161">
    <property type="entry name" value="RPB6/omega-like_sf"/>
</dbReference>
<keyword evidence="7 11" id="KW-0804">Transcription</keyword>
<comment type="function">
    <text evidence="11">Promotes RNA polymerase assembly. Latches the N- and C-terminal regions of the beta' subunit thereby facilitating its interaction with the beta and alpha subunits.</text>
</comment>
<comment type="catalytic activity">
    <reaction evidence="10 11">
        <text>RNA(n) + a ribonucleoside 5'-triphosphate = RNA(n+1) + diphosphate</text>
        <dbReference type="Rhea" id="RHEA:21248"/>
        <dbReference type="Rhea" id="RHEA-COMP:14527"/>
        <dbReference type="Rhea" id="RHEA-COMP:17342"/>
        <dbReference type="ChEBI" id="CHEBI:33019"/>
        <dbReference type="ChEBI" id="CHEBI:61557"/>
        <dbReference type="ChEBI" id="CHEBI:140395"/>
        <dbReference type="EC" id="2.7.7.6"/>
    </reaction>
</comment>
<dbReference type="GO" id="GO:0006351">
    <property type="term" value="P:DNA-templated transcription"/>
    <property type="evidence" value="ECO:0007669"/>
    <property type="project" value="UniProtKB-UniRule"/>
</dbReference>
<evidence type="ECO:0000256" key="11">
    <source>
        <dbReference type="HAMAP-Rule" id="MF_00366"/>
    </source>
</evidence>
<evidence type="ECO:0000256" key="10">
    <source>
        <dbReference type="ARBA" id="ARBA00048552"/>
    </source>
</evidence>
<dbReference type="Proteomes" id="UP000075359">
    <property type="component" value="Unassembled WGS sequence"/>
</dbReference>
<keyword evidence="13" id="KW-1185">Reference proteome</keyword>
<dbReference type="RefSeq" id="WP_067328245.1">
    <property type="nucleotide sequence ID" value="NZ_LNKT01000001.1"/>
</dbReference>
<evidence type="ECO:0000256" key="7">
    <source>
        <dbReference type="ARBA" id="ARBA00023163"/>
    </source>
</evidence>
<dbReference type="OrthoDB" id="5334728at2"/>
<evidence type="ECO:0000256" key="8">
    <source>
        <dbReference type="ARBA" id="ARBA00029924"/>
    </source>
</evidence>
<comment type="similarity">
    <text evidence="1 11">Belongs to the RNA polymerase subunit omega family.</text>
</comment>
<dbReference type="STRING" id="1630136.AS592_09905"/>
<evidence type="ECO:0000256" key="2">
    <source>
        <dbReference type="ARBA" id="ARBA00012418"/>
    </source>
</evidence>
<dbReference type="GO" id="GO:0003677">
    <property type="term" value="F:DNA binding"/>
    <property type="evidence" value="ECO:0007669"/>
    <property type="project" value="UniProtKB-UniRule"/>
</dbReference>
<dbReference type="InterPro" id="IPR003716">
    <property type="entry name" value="DNA-dir_RNA_pol_omega"/>
</dbReference>
<evidence type="ECO:0000313" key="12">
    <source>
        <dbReference type="EMBL" id="KYJ87418.1"/>
    </source>
</evidence>
<keyword evidence="6 11" id="KW-0548">Nucleotidyltransferase</keyword>
<proteinExistence type="inferred from homology"/>
<dbReference type="Gene3D" id="3.90.940.10">
    <property type="match status" value="1"/>
</dbReference>
<evidence type="ECO:0000256" key="5">
    <source>
        <dbReference type="ARBA" id="ARBA00022679"/>
    </source>
</evidence>
<dbReference type="AlphaFoldDB" id="A0A151CIQ1"/>
<dbReference type="GO" id="GO:0000428">
    <property type="term" value="C:DNA-directed RNA polymerase complex"/>
    <property type="evidence" value="ECO:0007669"/>
    <property type="project" value="UniProtKB-KW"/>
</dbReference>
<name>A0A151CIQ1_9BACT</name>
<reference evidence="12 13" key="1">
    <citation type="submission" date="2015-11" db="EMBL/GenBank/DDBJ databases">
        <title>Draft genome of Sulfurovum riftiae 1812E, a member of the Epsilonproteobacteria isolated from the tube of the deep-sea hydrothermal vent tubewom Riftia pachyptila.</title>
        <authorList>
            <person name="Vetriani C."/>
            <person name="Giovannelli D."/>
        </authorList>
    </citation>
    <scope>NUCLEOTIDE SEQUENCE [LARGE SCALE GENOMIC DNA]</scope>
    <source>
        <strain evidence="12 13">1812E</strain>
    </source>
</reference>
<evidence type="ECO:0000256" key="4">
    <source>
        <dbReference type="ARBA" id="ARBA00022478"/>
    </source>
</evidence>
<dbReference type="HAMAP" id="MF_00366">
    <property type="entry name" value="RNApol_bact_RpoZ"/>
    <property type="match status" value="1"/>
</dbReference>
<sequence length="68" mass="7468">MRTEQLTAKALEKVNFDKYLLANAVGKRAEKIANGAEILLDIDTSNMKYADIALREIAEGKITVSLEG</sequence>
<comment type="caution">
    <text evidence="12">The sequence shown here is derived from an EMBL/GenBank/DDBJ whole genome shotgun (WGS) entry which is preliminary data.</text>
</comment>
<dbReference type="InterPro" id="IPR006110">
    <property type="entry name" value="Pol_omega/Rpo6/RPB6"/>
</dbReference>
<comment type="subunit">
    <text evidence="11">The RNAP catalytic core consists of 2 alpha, 1 beta, 1 beta' and 1 omega subunit. When a sigma factor is associated with the core the holoenzyme is formed, which can initiate transcription.</text>
</comment>
<gene>
    <name evidence="11" type="primary">rpoZ</name>
    <name evidence="12" type="ORF">AS592_09905</name>
</gene>
<dbReference type="Pfam" id="PF01192">
    <property type="entry name" value="RNA_pol_Rpb6"/>
    <property type="match status" value="1"/>
</dbReference>
<dbReference type="SUPFAM" id="SSF63562">
    <property type="entry name" value="RPB6/omega subunit-like"/>
    <property type="match status" value="1"/>
</dbReference>
<evidence type="ECO:0000313" key="13">
    <source>
        <dbReference type="Proteomes" id="UP000075359"/>
    </source>
</evidence>
<dbReference type="NCBIfam" id="NF001579">
    <property type="entry name" value="PRK00392.6-2"/>
    <property type="match status" value="1"/>
</dbReference>
<evidence type="ECO:0000256" key="3">
    <source>
        <dbReference type="ARBA" id="ARBA00013725"/>
    </source>
</evidence>
<organism evidence="12 13">
    <name type="scientific">Sulfurovum riftiae</name>
    <dbReference type="NCBI Taxonomy" id="1630136"/>
    <lineage>
        <taxon>Bacteria</taxon>
        <taxon>Pseudomonadati</taxon>
        <taxon>Campylobacterota</taxon>
        <taxon>Epsilonproteobacteria</taxon>
        <taxon>Campylobacterales</taxon>
        <taxon>Sulfurovaceae</taxon>
        <taxon>Sulfurovum</taxon>
    </lineage>
</organism>
<accession>A0A151CIQ1</accession>
<dbReference type="EMBL" id="LNKT01000001">
    <property type="protein sequence ID" value="KYJ87418.1"/>
    <property type="molecule type" value="Genomic_DNA"/>
</dbReference>
<dbReference type="SMART" id="SM01409">
    <property type="entry name" value="RNA_pol_Rpb6"/>
    <property type="match status" value="1"/>
</dbReference>
<keyword evidence="5 11" id="KW-0808">Transferase</keyword>
<dbReference type="GO" id="GO:0003899">
    <property type="term" value="F:DNA-directed RNA polymerase activity"/>
    <property type="evidence" value="ECO:0007669"/>
    <property type="project" value="UniProtKB-UniRule"/>
</dbReference>
<evidence type="ECO:0000256" key="6">
    <source>
        <dbReference type="ARBA" id="ARBA00022695"/>
    </source>
</evidence>
<protein>
    <recommendedName>
        <fullName evidence="3 11">DNA-directed RNA polymerase subunit omega</fullName>
        <shortName evidence="11">RNAP omega subunit</shortName>
        <ecNumber evidence="2 11">2.7.7.6</ecNumber>
    </recommendedName>
    <alternativeName>
        <fullName evidence="9 11">RNA polymerase omega subunit</fullName>
    </alternativeName>
    <alternativeName>
        <fullName evidence="8 11">Transcriptase subunit omega</fullName>
    </alternativeName>
</protein>